<reference evidence="3" key="2">
    <citation type="submission" date="2020-09" db="EMBL/GenBank/DDBJ databases">
        <authorList>
            <person name="Sun Q."/>
            <person name="Zhou Y."/>
        </authorList>
    </citation>
    <scope>NUCLEOTIDE SEQUENCE</scope>
    <source>
        <strain evidence="3">CGMCC 1.15519</strain>
    </source>
</reference>
<reference evidence="3" key="1">
    <citation type="journal article" date="2014" name="Int. J. Syst. Evol. Microbiol.">
        <title>Complete genome sequence of Corynebacterium casei LMG S-19264T (=DSM 44701T), isolated from a smear-ripened cheese.</title>
        <authorList>
            <consortium name="US DOE Joint Genome Institute (JGI-PGF)"/>
            <person name="Walter F."/>
            <person name="Albersmeier A."/>
            <person name="Kalinowski J."/>
            <person name="Ruckert C."/>
        </authorList>
    </citation>
    <scope>NUCLEOTIDE SEQUENCE</scope>
    <source>
        <strain evidence="3">CGMCC 1.15519</strain>
    </source>
</reference>
<proteinExistence type="predicted"/>
<name>A0A917E8H9_9SPHN</name>
<evidence type="ECO:0000313" key="3">
    <source>
        <dbReference type="EMBL" id="GGE13700.1"/>
    </source>
</evidence>
<protein>
    <recommendedName>
        <fullName evidence="2">DUF2147 domain-containing protein</fullName>
    </recommendedName>
</protein>
<dbReference type="EMBL" id="BMJM01000006">
    <property type="protein sequence ID" value="GGE13700.1"/>
    <property type="molecule type" value="Genomic_DNA"/>
</dbReference>
<feature type="domain" description="DUF2147" evidence="2">
    <location>
        <begin position="50"/>
        <end position="154"/>
    </location>
</feature>
<organism evidence="3 4">
    <name type="scientific">Sandarakinorhabdus glacialis</name>
    <dbReference type="NCBI Taxonomy" id="1614636"/>
    <lineage>
        <taxon>Bacteria</taxon>
        <taxon>Pseudomonadati</taxon>
        <taxon>Pseudomonadota</taxon>
        <taxon>Alphaproteobacteria</taxon>
        <taxon>Sphingomonadales</taxon>
        <taxon>Sphingosinicellaceae</taxon>
        <taxon>Sandarakinorhabdus</taxon>
    </lineage>
</organism>
<comment type="caution">
    <text evidence="3">The sequence shown here is derived from an EMBL/GenBank/DDBJ whole genome shotgun (WGS) entry which is preliminary data.</text>
</comment>
<gene>
    <name evidence="3" type="ORF">GCM10011529_20100</name>
</gene>
<keyword evidence="4" id="KW-1185">Reference proteome</keyword>
<dbReference type="PANTHER" id="PTHR36919:SF2">
    <property type="entry name" value="BLL6627 PROTEIN"/>
    <property type="match status" value="1"/>
</dbReference>
<dbReference type="Gene3D" id="2.40.128.520">
    <property type="match status" value="1"/>
</dbReference>
<dbReference type="PANTHER" id="PTHR36919">
    <property type="entry name" value="BLR1215 PROTEIN"/>
    <property type="match status" value="1"/>
</dbReference>
<feature type="signal peptide" evidence="1">
    <location>
        <begin position="1"/>
        <end position="23"/>
    </location>
</feature>
<dbReference type="Pfam" id="PF09917">
    <property type="entry name" value="DUF2147"/>
    <property type="match status" value="1"/>
</dbReference>
<evidence type="ECO:0000313" key="4">
    <source>
        <dbReference type="Proteomes" id="UP000635071"/>
    </source>
</evidence>
<evidence type="ECO:0000256" key="1">
    <source>
        <dbReference type="SAM" id="SignalP"/>
    </source>
</evidence>
<keyword evidence="1" id="KW-0732">Signal</keyword>
<dbReference type="InterPro" id="IPR019223">
    <property type="entry name" value="DUF2147"/>
</dbReference>
<dbReference type="Proteomes" id="UP000635071">
    <property type="component" value="Unassembled WGS sequence"/>
</dbReference>
<accession>A0A917E8H9</accession>
<dbReference type="AlphaFoldDB" id="A0A917E8H9"/>
<sequence>MGVGMKMRLGIIALGLLAGSAMAQSPANSPANSPDPAAAVARLPDGAYLGTWQNPSGSVHIRAARCGKLVCGTIVYADEKARGDARRGGTDPLVGTQLFEEFTARGPREWRGRVFVPDMNRRVTGTARLLEDGNSIRVEGCAAQVICRNQVWTRIRG</sequence>
<evidence type="ECO:0000259" key="2">
    <source>
        <dbReference type="Pfam" id="PF09917"/>
    </source>
</evidence>
<feature type="chain" id="PRO_5037402125" description="DUF2147 domain-containing protein" evidence="1">
    <location>
        <begin position="24"/>
        <end position="157"/>
    </location>
</feature>